<dbReference type="AlphaFoldDB" id="A0A1I3RDG7"/>
<sequence length="626" mass="72552">MNKKEYQEFLAQLKMRGYSLLSPEVKNRTEKVMLQCPKNHVFSMSSKDFLKGRGCSYCSGKRVLPEESFGVLYPSIMKTWDYMKNEGINPEELAPNSGKRLWWICEKGHHWEARVCNRTRGTGCPFCNGKKVVPKESLMGLFPDVALEWNYEKNGNDSPNMFTPRSNKEVWWICSNGHEWKMKIASRTNGAPCPTCKNENNLSENSLEITHPDIAKEWHSTKNVLSPSDVSYGSTKKVWWICKSGHEWKASCNNRSKGRGCPYCSNKKVTIESSIGSLRKELLKEWHHNKNGLLSPYEVSIGSGKKVWWVCNHGHEWKTAVNKRVAGQGCPKCKIYTQTSFAEQAIYFYVVQIFGSAKNRHKMNEGSNKCEVDVYIPELNVAIEYDGYTHKRMEQQIRDKNKNRILKKLCVPLFRIRTENLPFMEYYSACTINHSKELGLDQCITALFECFEEMFSLGEKHRKKIKELSINTQEAAVKIYSQYLKFKKTKNTDELTHLEKEWNGEKNEGLSLGQFSPYSNKKVWWICKYGHEWKTTLGHRSRGTNCPDCSGRRVSDLNSLEKNNPHLAREWNYQLNDKVPKEVAVNSNKYFWWVCSKGHEWEATVNNRNCLNRGCPYCSGRRKVVS</sequence>
<dbReference type="PANTHER" id="PTHR37317">
    <property type="entry name" value="BLR8090 PROTEIN"/>
    <property type="match status" value="1"/>
</dbReference>
<protein>
    <submittedName>
        <fullName evidence="2">Probable Zinc-ribbon domain-containing protein</fullName>
    </submittedName>
</protein>
<proteinExistence type="predicted"/>
<feature type="domain" description="Treble clef zinc finger" evidence="1">
    <location>
        <begin position="146"/>
        <end position="198"/>
    </location>
</feature>
<dbReference type="EMBL" id="FOSB01000002">
    <property type="protein sequence ID" value="SFJ43401.1"/>
    <property type="molecule type" value="Genomic_DNA"/>
</dbReference>
<keyword evidence="3" id="KW-1185">Reference proteome</keyword>
<accession>A0A1I3RDG7</accession>
<evidence type="ECO:0000313" key="2">
    <source>
        <dbReference type="EMBL" id="SFJ43401.1"/>
    </source>
</evidence>
<feature type="domain" description="Treble clef zinc finger" evidence="1">
    <location>
        <begin position="76"/>
        <end position="130"/>
    </location>
</feature>
<dbReference type="Gene3D" id="3.40.960.10">
    <property type="entry name" value="VSR Endonuclease"/>
    <property type="match status" value="1"/>
</dbReference>
<name>A0A1I3RDG7_HALDA</name>
<feature type="domain" description="Treble clef zinc finger" evidence="1">
    <location>
        <begin position="282"/>
        <end position="334"/>
    </location>
</feature>
<dbReference type="Pfam" id="PF14311">
    <property type="entry name" value="DUF4379"/>
    <property type="match status" value="6"/>
</dbReference>
<feature type="domain" description="Treble clef zinc finger" evidence="1">
    <location>
        <begin position="500"/>
        <end position="552"/>
    </location>
</feature>
<reference evidence="3" key="1">
    <citation type="submission" date="2016-10" db="EMBL/GenBank/DDBJ databases">
        <authorList>
            <person name="Varghese N."/>
            <person name="Submissions S."/>
        </authorList>
    </citation>
    <scope>NUCLEOTIDE SEQUENCE [LARGE SCALE GENOMIC DNA]</scope>
    <source>
        <strain evidence="3">CGMCC 1.3704</strain>
    </source>
</reference>
<dbReference type="PANTHER" id="PTHR37317:SF1">
    <property type="entry name" value="ZINC-RIBBON DOMAIN-CONTAINING PROTEIN-RELATED"/>
    <property type="match status" value="1"/>
</dbReference>
<feature type="domain" description="Treble clef zinc finger" evidence="1">
    <location>
        <begin position="567"/>
        <end position="621"/>
    </location>
</feature>
<evidence type="ECO:0000259" key="1">
    <source>
        <dbReference type="Pfam" id="PF14311"/>
    </source>
</evidence>
<evidence type="ECO:0000313" key="3">
    <source>
        <dbReference type="Proteomes" id="UP000183557"/>
    </source>
</evidence>
<gene>
    <name evidence="2" type="ORF">SAMN04487936_102154</name>
</gene>
<feature type="domain" description="Treble clef zinc finger" evidence="1">
    <location>
        <begin position="214"/>
        <end position="267"/>
    </location>
</feature>
<dbReference type="Proteomes" id="UP000183557">
    <property type="component" value="Unassembled WGS sequence"/>
</dbReference>
<dbReference type="RefSeq" id="WP_075035258.1">
    <property type="nucleotide sequence ID" value="NZ_FOSB01000002.1"/>
</dbReference>
<dbReference type="InterPro" id="IPR025487">
    <property type="entry name" value="DUF4379"/>
</dbReference>
<organism evidence="2 3">
    <name type="scientific">Halobacillus dabanensis</name>
    <dbReference type="NCBI Taxonomy" id="240302"/>
    <lineage>
        <taxon>Bacteria</taxon>
        <taxon>Bacillati</taxon>
        <taxon>Bacillota</taxon>
        <taxon>Bacilli</taxon>
        <taxon>Bacillales</taxon>
        <taxon>Bacillaceae</taxon>
        <taxon>Halobacillus</taxon>
    </lineage>
</organism>